<comment type="caution">
    <text evidence="12">The sequence shown here is derived from an EMBL/GenBank/DDBJ whole genome shotgun (WGS) entry which is preliminary data.</text>
</comment>
<proteinExistence type="inferred from homology"/>
<gene>
    <name evidence="12" type="primary">POP7</name>
    <name evidence="12" type="ORF">B7P43_G14485</name>
</gene>
<dbReference type="Proteomes" id="UP000235965">
    <property type="component" value="Unassembled WGS sequence"/>
</dbReference>
<keyword evidence="6" id="KW-0819">tRNA processing</keyword>
<evidence type="ECO:0000256" key="11">
    <source>
        <dbReference type="SAM" id="MobiDB-lite"/>
    </source>
</evidence>
<protein>
    <recommendedName>
        <fullName evidence="10">Ribonuclease P protein subunit p20</fullName>
    </recommendedName>
</protein>
<accession>A0A2J7RR70</accession>
<reference evidence="12 13" key="1">
    <citation type="submission" date="2017-12" db="EMBL/GenBank/DDBJ databases">
        <title>Hemimetabolous genomes reveal molecular basis of termite eusociality.</title>
        <authorList>
            <person name="Harrison M.C."/>
            <person name="Jongepier E."/>
            <person name="Robertson H.M."/>
            <person name="Arning N."/>
            <person name="Bitard-Feildel T."/>
            <person name="Chao H."/>
            <person name="Childers C.P."/>
            <person name="Dinh H."/>
            <person name="Doddapaneni H."/>
            <person name="Dugan S."/>
            <person name="Gowin J."/>
            <person name="Greiner C."/>
            <person name="Han Y."/>
            <person name="Hu H."/>
            <person name="Hughes D.S.T."/>
            <person name="Huylmans A.-K."/>
            <person name="Kemena C."/>
            <person name="Kremer L.P.M."/>
            <person name="Lee S.L."/>
            <person name="Lopez-Ezquerra A."/>
            <person name="Mallet L."/>
            <person name="Monroy-Kuhn J.M."/>
            <person name="Moser A."/>
            <person name="Murali S.C."/>
            <person name="Muzny D.M."/>
            <person name="Otani S."/>
            <person name="Piulachs M.-D."/>
            <person name="Poelchau M."/>
            <person name="Qu J."/>
            <person name="Schaub F."/>
            <person name="Wada-Katsumata A."/>
            <person name="Worley K.C."/>
            <person name="Xie Q."/>
            <person name="Ylla G."/>
            <person name="Poulsen M."/>
            <person name="Gibbs R.A."/>
            <person name="Schal C."/>
            <person name="Richards S."/>
            <person name="Belles X."/>
            <person name="Korb J."/>
            <person name="Bornberg-Bauer E."/>
        </authorList>
    </citation>
    <scope>NUCLEOTIDE SEQUENCE [LARGE SCALE GENOMIC DNA]</scope>
    <source>
        <tissue evidence="12">Whole body</tissue>
    </source>
</reference>
<evidence type="ECO:0000256" key="4">
    <source>
        <dbReference type="ARBA" id="ARBA00022490"/>
    </source>
</evidence>
<dbReference type="Gene3D" id="3.30.110.20">
    <property type="entry name" value="Alba-like domain"/>
    <property type="match status" value="1"/>
</dbReference>
<organism evidence="12 13">
    <name type="scientific">Cryptotermes secundus</name>
    <dbReference type="NCBI Taxonomy" id="105785"/>
    <lineage>
        <taxon>Eukaryota</taxon>
        <taxon>Metazoa</taxon>
        <taxon>Ecdysozoa</taxon>
        <taxon>Arthropoda</taxon>
        <taxon>Hexapoda</taxon>
        <taxon>Insecta</taxon>
        <taxon>Pterygota</taxon>
        <taxon>Neoptera</taxon>
        <taxon>Polyneoptera</taxon>
        <taxon>Dictyoptera</taxon>
        <taxon>Blattodea</taxon>
        <taxon>Blattoidea</taxon>
        <taxon>Termitoidae</taxon>
        <taxon>Kalotermitidae</taxon>
        <taxon>Cryptotermitinae</taxon>
        <taxon>Cryptotermes</taxon>
    </lineage>
</organism>
<keyword evidence="5" id="KW-0698">rRNA processing</keyword>
<feature type="non-terminal residue" evidence="12">
    <location>
        <position position="146"/>
    </location>
</feature>
<dbReference type="GO" id="GO:0006364">
    <property type="term" value="P:rRNA processing"/>
    <property type="evidence" value="ECO:0007669"/>
    <property type="project" value="UniProtKB-KW"/>
</dbReference>
<keyword evidence="7" id="KW-0539">Nucleus</keyword>
<dbReference type="InParanoid" id="A0A2J7RR70"/>
<dbReference type="Pfam" id="PF12328">
    <property type="entry name" value="Rpp20"/>
    <property type="match status" value="1"/>
</dbReference>
<evidence type="ECO:0000256" key="6">
    <source>
        <dbReference type="ARBA" id="ARBA00022694"/>
    </source>
</evidence>
<sequence>MADAEGRRFGGRSDKQDKRKKYKCDSDYALRKRLPPRLPRRNNDIYITNKSNYQGQLSRCEKLLNEGESDIVIHGLGAAVPRAVNLALQLKTKHLGTVEVAVNTSTVDVVDDLEPLDDQGEYETHVRQNSSVHIRVYRTALRGAQR</sequence>
<evidence type="ECO:0000256" key="8">
    <source>
        <dbReference type="ARBA" id="ARBA00053284"/>
    </source>
</evidence>
<dbReference type="SUPFAM" id="SSF82704">
    <property type="entry name" value="AlbA-like"/>
    <property type="match status" value="1"/>
</dbReference>
<comment type="similarity">
    <text evidence="3">Belongs to the histone-like Alba family.</text>
</comment>
<dbReference type="FunCoup" id="A0A2J7RR70">
    <property type="interactions" value="822"/>
</dbReference>
<evidence type="ECO:0000256" key="7">
    <source>
        <dbReference type="ARBA" id="ARBA00023242"/>
    </source>
</evidence>
<evidence type="ECO:0000256" key="3">
    <source>
        <dbReference type="ARBA" id="ARBA00008018"/>
    </source>
</evidence>
<feature type="region of interest" description="Disordered" evidence="11">
    <location>
        <begin position="1"/>
        <end position="26"/>
    </location>
</feature>
<comment type="subunit">
    <text evidence="9">Component of nuclear RNase P and RNase MRP complexes. RNase P consists of a catalytic RNA moiety and 10 different protein chains; POP1, POP4, POP5, POP7, RPP14, RPP21, RPP25, RPP30, RPP38 and RPP40. Within the RNase P complex, POP1, POP7 and RPP25 form the 'finger' subcomplex, POP5, RPP14, RPP40 and homodimeric RPP30 form the 'palm' subcomplex, and RPP21, POP4 and RPP38 form the 'wrist' subcomplex. All subunits of the RNase P complex interact with the catalytic RNA. Several subunits of RNase P are also part of the RNase MRP complex. RNase MRP consists of a catalytic RNA moiety and about 8 protein subunits; POP1, POP7, RPP25, RPP30, RPP38, RPP40 and possibly also POP4 and POP5. Interacts with SMN1. POP7 forms a heterodimer with RPP25 that binds to the P3 stem loop of the catalytic RNA.</text>
</comment>
<comment type="function">
    <text evidence="8">Component of ribonuclease P, a ribonucleoprotein complex that generates mature tRNA molecules by cleaving their 5'-ends. Also a component of the MRP ribonuclease complex, which cleaves pre-rRNA sequences.</text>
</comment>
<dbReference type="GO" id="GO:0000172">
    <property type="term" value="C:ribonuclease MRP complex"/>
    <property type="evidence" value="ECO:0007669"/>
    <property type="project" value="InterPro"/>
</dbReference>
<dbReference type="InterPro" id="IPR036882">
    <property type="entry name" value="Alba-like_dom_sf"/>
</dbReference>
<evidence type="ECO:0000256" key="5">
    <source>
        <dbReference type="ARBA" id="ARBA00022552"/>
    </source>
</evidence>
<dbReference type="EMBL" id="NEVH01000611">
    <property type="protein sequence ID" value="PNF43332.1"/>
    <property type="molecule type" value="Genomic_DNA"/>
</dbReference>
<dbReference type="GO" id="GO:0001682">
    <property type="term" value="P:tRNA 5'-leader removal"/>
    <property type="evidence" value="ECO:0007669"/>
    <property type="project" value="InterPro"/>
</dbReference>
<evidence type="ECO:0000256" key="2">
    <source>
        <dbReference type="ARBA" id="ARBA00004604"/>
    </source>
</evidence>
<name>A0A2J7RR70_9NEOP</name>
<dbReference type="GO" id="GO:0003676">
    <property type="term" value="F:nucleic acid binding"/>
    <property type="evidence" value="ECO:0007669"/>
    <property type="project" value="InterPro"/>
</dbReference>
<dbReference type="AlphaFoldDB" id="A0A2J7RR70"/>
<dbReference type="FunFam" id="3.30.110.20:FF:000002">
    <property type="entry name" value="Ribonuclease P protein subunit p20"/>
    <property type="match status" value="1"/>
</dbReference>
<dbReference type="STRING" id="105785.A0A2J7RR70"/>
<keyword evidence="4" id="KW-0963">Cytoplasm</keyword>
<evidence type="ECO:0000256" key="1">
    <source>
        <dbReference type="ARBA" id="ARBA00004463"/>
    </source>
</evidence>
<dbReference type="PANTHER" id="PTHR15314">
    <property type="entry name" value="RIBONUCLEASE P PROTEIN SUBUNIT P20"/>
    <property type="match status" value="1"/>
</dbReference>
<evidence type="ECO:0000256" key="9">
    <source>
        <dbReference type="ARBA" id="ARBA00064615"/>
    </source>
</evidence>
<dbReference type="GO" id="GO:0005655">
    <property type="term" value="C:nucleolar ribonuclease P complex"/>
    <property type="evidence" value="ECO:0007669"/>
    <property type="project" value="InterPro"/>
</dbReference>
<evidence type="ECO:0000313" key="12">
    <source>
        <dbReference type="EMBL" id="PNF43332.1"/>
    </source>
</evidence>
<keyword evidence="13" id="KW-1185">Reference proteome</keyword>
<dbReference type="InterPro" id="IPR014612">
    <property type="entry name" value="Pop7/Rpp20"/>
</dbReference>
<comment type="subcellular location">
    <subcellularLocation>
        <location evidence="1">Cytoplasmic granule</location>
    </subcellularLocation>
    <subcellularLocation>
        <location evidence="2">Nucleus</location>
        <location evidence="2">Nucleolus</location>
    </subcellularLocation>
</comment>
<dbReference type="PANTHER" id="PTHR15314:SF1">
    <property type="entry name" value="RIBONUCLEASE P PROTEIN SUBUNIT P20"/>
    <property type="match status" value="1"/>
</dbReference>
<evidence type="ECO:0000256" key="10">
    <source>
        <dbReference type="ARBA" id="ARBA00068472"/>
    </source>
</evidence>
<evidence type="ECO:0000313" key="13">
    <source>
        <dbReference type="Proteomes" id="UP000235965"/>
    </source>
</evidence>
<dbReference type="OrthoDB" id="416729at2759"/>